<reference evidence="1 2" key="1">
    <citation type="submission" date="2021-06" db="EMBL/GenBank/DDBJ databases">
        <title>Caerostris extrusa draft genome.</title>
        <authorList>
            <person name="Kono N."/>
            <person name="Arakawa K."/>
        </authorList>
    </citation>
    <scope>NUCLEOTIDE SEQUENCE [LARGE SCALE GENOMIC DNA]</scope>
</reference>
<evidence type="ECO:0000313" key="1">
    <source>
        <dbReference type="EMBL" id="GIY18998.1"/>
    </source>
</evidence>
<protein>
    <submittedName>
        <fullName evidence="1">Uncharacterized protein</fullName>
    </submittedName>
</protein>
<sequence length="66" mass="7235">MPQNAMAAVLREDVARDSIKTILHNGTEMLQKANVAGLETVIFACSVKKTVLFNETESPQNQTALF</sequence>
<dbReference type="Proteomes" id="UP001054945">
    <property type="component" value="Unassembled WGS sequence"/>
</dbReference>
<proteinExistence type="predicted"/>
<name>A0AAV4R9L4_CAEEX</name>
<dbReference type="EMBL" id="BPLR01007703">
    <property type="protein sequence ID" value="GIY18998.1"/>
    <property type="molecule type" value="Genomic_DNA"/>
</dbReference>
<comment type="caution">
    <text evidence="1">The sequence shown here is derived from an EMBL/GenBank/DDBJ whole genome shotgun (WGS) entry which is preliminary data.</text>
</comment>
<dbReference type="AlphaFoldDB" id="A0AAV4R9L4"/>
<keyword evidence="2" id="KW-1185">Reference proteome</keyword>
<organism evidence="1 2">
    <name type="scientific">Caerostris extrusa</name>
    <name type="common">Bark spider</name>
    <name type="synonym">Caerostris bankana</name>
    <dbReference type="NCBI Taxonomy" id="172846"/>
    <lineage>
        <taxon>Eukaryota</taxon>
        <taxon>Metazoa</taxon>
        <taxon>Ecdysozoa</taxon>
        <taxon>Arthropoda</taxon>
        <taxon>Chelicerata</taxon>
        <taxon>Arachnida</taxon>
        <taxon>Araneae</taxon>
        <taxon>Araneomorphae</taxon>
        <taxon>Entelegynae</taxon>
        <taxon>Araneoidea</taxon>
        <taxon>Araneidae</taxon>
        <taxon>Caerostris</taxon>
    </lineage>
</organism>
<accession>A0AAV4R9L4</accession>
<gene>
    <name evidence="1" type="ORF">CEXT_681441</name>
</gene>
<evidence type="ECO:0000313" key="2">
    <source>
        <dbReference type="Proteomes" id="UP001054945"/>
    </source>
</evidence>